<evidence type="ECO:0000256" key="4">
    <source>
        <dbReference type="ARBA" id="ARBA00023136"/>
    </source>
</evidence>
<protein>
    <recommendedName>
        <fullName evidence="6">HIG1 domain-containing protein</fullName>
    </recommendedName>
</protein>
<name>A0A1W0WN84_HYPEX</name>
<reference evidence="8" key="1">
    <citation type="submission" date="2017-01" db="EMBL/GenBank/DDBJ databases">
        <title>Comparative genomics of anhydrobiosis in the tardigrade Hypsibius dujardini.</title>
        <authorList>
            <person name="Yoshida Y."/>
            <person name="Koutsovoulos G."/>
            <person name="Laetsch D."/>
            <person name="Stevens L."/>
            <person name="Kumar S."/>
            <person name="Horikawa D."/>
            <person name="Ishino K."/>
            <person name="Komine S."/>
            <person name="Tomita M."/>
            <person name="Blaxter M."/>
            <person name="Arakawa K."/>
        </authorList>
    </citation>
    <scope>NUCLEOTIDE SEQUENCE [LARGE SCALE GENOMIC DNA]</scope>
    <source>
        <strain evidence="8">Z151</strain>
    </source>
</reference>
<dbReference type="GO" id="GO:0097250">
    <property type="term" value="P:mitochondrial respirasome assembly"/>
    <property type="evidence" value="ECO:0007669"/>
    <property type="project" value="TreeGrafter"/>
</dbReference>
<evidence type="ECO:0000256" key="1">
    <source>
        <dbReference type="ARBA" id="ARBA00004325"/>
    </source>
</evidence>
<feature type="domain" description="HIG1" evidence="6">
    <location>
        <begin position="30"/>
        <end position="115"/>
    </location>
</feature>
<dbReference type="InterPro" id="IPR007667">
    <property type="entry name" value="Hypoxia_induced_domain"/>
</dbReference>
<keyword evidence="2 5" id="KW-0812">Transmembrane</keyword>
<evidence type="ECO:0000313" key="8">
    <source>
        <dbReference type="Proteomes" id="UP000192578"/>
    </source>
</evidence>
<dbReference type="PANTHER" id="PTHR12297">
    <property type="entry name" value="HYPOXIA-INDUCBILE GENE 1 HIG1 -RELATED"/>
    <property type="match status" value="1"/>
</dbReference>
<dbReference type="InterPro" id="IPR050355">
    <property type="entry name" value="RCF1"/>
</dbReference>
<dbReference type="Pfam" id="PF04588">
    <property type="entry name" value="HIG_1_N"/>
    <property type="match status" value="1"/>
</dbReference>
<feature type="transmembrane region" description="Helical" evidence="5">
    <location>
        <begin position="58"/>
        <end position="77"/>
    </location>
</feature>
<dbReference type="PROSITE" id="PS51503">
    <property type="entry name" value="HIG1"/>
    <property type="match status" value="1"/>
</dbReference>
<organism evidence="7 8">
    <name type="scientific">Hypsibius exemplaris</name>
    <name type="common">Freshwater tardigrade</name>
    <dbReference type="NCBI Taxonomy" id="2072580"/>
    <lineage>
        <taxon>Eukaryota</taxon>
        <taxon>Metazoa</taxon>
        <taxon>Ecdysozoa</taxon>
        <taxon>Tardigrada</taxon>
        <taxon>Eutardigrada</taxon>
        <taxon>Parachela</taxon>
        <taxon>Hypsibioidea</taxon>
        <taxon>Hypsibiidae</taxon>
        <taxon>Hypsibius</taxon>
    </lineage>
</organism>
<feature type="transmembrane region" description="Helical" evidence="5">
    <location>
        <begin position="89"/>
        <end position="110"/>
    </location>
</feature>
<accession>A0A1W0WN84</accession>
<comment type="caution">
    <text evidence="7">The sequence shown here is derived from an EMBL/GenBank/DDBJ whole genome shotgun (WGS) entry which is preliminary data.</text>
</comment>
<dbReference type="AlphaFoldDB" id="A0A1W0WN84"/>
<dbReference type="OrthoDB" id="6604018at2759"/>
<dbReference type="GO" id="GO:0031966">
    <property type="term" value="C:mitochondrial membrane"/>
    <property type="evidence" value="ECO:0007669"/>
    <property type="project" value="UniProtKB-SubCell"/>
</dbReference>
<keyword evidence="8" id="KW-1185">Reference proteome</keyword>
<comment type="subcellular location">
    <subcellularLocation>
        <location evidence="1">Mitochondrion membrane</location>
    </subcellularLocation>
</comment>
<evidence type="ECO:0000259" key="6">
    <source>
        <dbReference type="PROSITE" id="PS51503"/>
    </source>
</evidence>
<gene>
    <name evidence="7" type="ORF">BV898_09187</name>
</gene>
<keyword evidence="4 5" id="KW-0472">Membrane</keyword>
<evidence type="ECO:0000256" key="5">
    <source>
        <dbReference type="SAM" id="Phobius"/>
    </source>
</evidence>
<proteinExistence type="predicted"/>
<evidence type="ECO:0000313" key="7">
    <source>
        <dbReference type="EMBL" id="OQV16676.1"/>
    </source>
</evidence>
<dbReference type="EMBL" id="MTYJ01000071">
    <property type="protein sequence ID" value="OQV16676.1"/>
    <property type="molecule type" value="Genomic_DNA"/>
</dbReference>
<keyword evidence="3 5" id="KW-1133">Transmembrane helix</keyword>
<sequence length="115" mass="12894">MAQAKDLTKLSRDQTNLTEELQWVRKGPAHPEHGAYVSYVQPETFREKAYRKTMANPLVPIGILTTTMVLGYGLWCMRKGNQQMSQYMMRARVAAQAFTIIALVGGVYVAGSRAK</sequence>
<dbReference type="Gene3D" id="6.10.140.1320">
    <property type="match status" value="1"/>
</dbReference>
<evidence type="ECO:0000256" key="2">
    <source>
        <dbReference type="ARBA" id="ARBA00022692"/>
    </source>
</evidence>
<dbReference type="PANTHER" id="PTHR12297:SF18">
    <property type="entry name" value="HIG1 DOMAIN FAMILY MEMBER 2A"/>
    <property type="match status" value="1"/>
</dbReference>
<evidence type="ECO:0000256" key="3">
    <source>
        <dbReference type="ARBA" id="ARBA00022989"/>
    </source>
</evidence>
<dbReference type="Proteomes" id="UP000192578">
    <property type="component" value="Unassembled WGS sequence"/>
</dbReference>